<gene>
    <name evidence="11" type="ORF">SAMN02746041_02580</name>
</gene>
<evidence type="ECO:0000259" key="9">
    <source>
        <dbReference type="Pfam" id="PF03772"/>
    </source>
</evidence>
<protein>
    <submittedName>
        <fullName evidence="11">Competence protein ComEC</fullName>
    </submittedName>
</protein>
<evidence type="ECO:0000256" key="7">
    <source>
        <dbReference type="SAM" id="Phobius"/>
    </source>
</evidence>
<dbReference type="NCBIfam" id="TIGR00360">
    <property type="entry name" value="ComEC_N-term"/>
    <property type="match status" value="1"/>
</dbReference>
<dbReference type="GO" id="GO:0005886">
    <property type="term" value="C:plasma membrane"/>
    <property type="evidence" value="ECO:0007669"/>
    <property type="project" value="UniProtKB-SubCell"/>
</dbReference>
<evidence type="ECO:0000256" key="5">
    <source>
        <dbReference type="ARBA" id="ARBA00023136"/>
    </source>
</evidence>
<dbReference type="InterPro" id="IPR004477">
    <property type="entry name" value="ComEC_N"/>
</dbReference>
<proteinExistence type="predicted"/>
<dbReference type="GO" id="GO:0030420">
    <property type="term" value="P:establishment of competence for transformation"/>
    <property type="evidence" value="ECO:0007669"/>
    <property type="project" value="InterPro"/>
</dbReference>
<comment type="subcellular location">
    <subcellularLocation>
        <location evidence="1">Cell membrane</location>
        <topology evidence="1">Multi-pass membrane protein</topology>
    </subcellularLocation>
</comment>
<keyword evidence="3 7" id="KW-0812">Transmembrane</keyword>
<feature type="transmembrane region" description="Helical" evidence="7">
    <location>
        <begin position="608"/>
        <end position="625"/>
    </location>
</feature>
<dbReference type="NCBIfam" id="TIGR00361">
    <property type="entry name" value="ComEC_Rec2"/>
    <property type="match status" value="1"/>
</dbReference>
<dbReference type="InterPro" id="IPR035681">
    <property type="entry name" value="ComA-like_MBL"/>
</dbReference>
<feature type="region of interest" description="Disordered" evidence="6">
    <location>
        <begin position="1"/>
        <end position="22"/>
    </location>
</feature>
<evidence type="ECO:0000313" key="12">
    <source>
        <dbReference type="Proteomes" id="UP000192783"/>
    </source>
</evidence>
<feature type="transmembrane region" description="Helical" evidence="7">
    <location>
        <begin position="583"/>
        <end position="601"/>
    </location>
</feature>
<evidence type="ECO:0000256" key="6">
    <source>
        <dbReference type="SAM" id="MobiDB-lite"/>
    </source>
</evidence>
<dbReference type="PANTHER" id="PTHR30619:SF1">
    <property type="entry name" value="RECOMBINATION PROTEIN 2"/>
    <property type="match status" value="1"/>
</dbReference>
<feature type="domain" description="DUF4131" evidence="10">
    <location>
        <begin position="55"/>
        <end position="259"/>
    </location>
</feature>
<dbReference type="OrthoDB" id="9790149at2"/>
<sequence>MRRWTKNSGPWEPASGGNGSRAPLGPRPLVPVALALAAGLVARHLGSAGMVWVAALAGAIPLLGRILAPILFRNHRPLPIFCGTHWILAALVLGASFGLGFLLQDRAKETSRFPQWLAPHLDGPEETVTAVVSGFPDFYPEKTVLPLSLLRLAPPLHSPRKKRGNRPTTAGKLPGAAEAIATGEHSPLPRSPGTDPCPQGVRVRLVVKHLESAWRVGDILKARLKLRSFHNFQNPGGFDYVAYQARQGFFARAFVKTDRLMERPSLKVSRSPIGTVVHTVASFPEMVFRWVDGLRQRSRGVILETLEGDGAAVGCALLLGYRHMIPARSLNRFRDAGVLHLLAISGLHVGIVAWVAFWVTRLGLRLLVPRLLETLPDVHAGWAAALAAAALYALLAGLALPTQRALCMLGLAVVAVWSFRRPDPVSLVAAAAVALLASDPWNLFRASFQLSFAAFLGIALLYPRLSGWMGRRWPHIRSGRAFWLRPFVDAFLLSAAATAAVWPLTAYHFHGLSLVGLAANTLVVPVMGCLVLPLGLVGLAVHPLWSVAGSALIRISGGVLQGALRAVDALAGLPFAYAHVGRMPAVLLAAYYGGALVLFSALTPKKKAAFLAALGLLAAAGWWVPHPITPSANSLRVTVLDVGQGSATLVQCGGDGAMLVDGGGFYDETFDVGRAVVAPALWALGVKKLDWVVLSHDQADHRNGLKFILKHFRVSRYLESGLAGNPTGQTQTAAICRKRKIPVVPIVENAPIFRAGPRETSPVTAAQDGPDGTGFPLGDCRVRILHPSRGYVERLWDGGDLNDVSVVLAVTYGKTGILIPGDISSRVEQHLLRRVPRDVRRWILVAPHHGSAHSTGGALLDALRPEAVLVSCGHLNPFHFPAKAFLQRCRTRSIPVLRTDRQGALFAESDGRRWLLRTFAPGRNPMQGSRAPPAKEVQTISHLPPFSFDFWGRSE</sequence>
<reference evidence="11 12" key="1">
    <citation type="submission" date="2017-04" db="EMBL/GenBank/DDBJ databases">
        <authorList>
            <person name="Afonso C.L."/>
            <person name="Miller P.J."/>
            <person name="Scott M.A."/>
            <person name="Spackman E."/>
            <person name="Goraichik I."/>
            <person name="Dimitrov K.M."/>
            <person name="Suarez D.L."/>
            <person name="Swayne D.E."/>
        </authorList>
    </citation>
    <scope>NUCLEOTIDE SEQUENCE [LARGE SCALE GENOMIC DNA]</scope>
    <source>
        <strain evidence="11 12">DSM 13146</strain>
    </source>
</reference>
<dbReference type="InterPro" id="IPR052159">
    <property type="entry name" value="Competence_DNA_uptake"/>
</dbReference>
<name>A0A1W1XQJ8_9BACT</name>
<evidence type="ECO:0000256" key="4">
    <source>
        <dbReference type="ARBA" id="ARBA00022989"/>
    </source>
</evidence>
<dbReference type="Pfam" id="PF03772">
    <property type="entry name" value="Competence"/>
    <property type="match status" value="1"/>
</dbReference>
<feature type="transmembrane region" description="Helical" evidence="7">
    <location>
        <begin position="379"/>
        <end position="398"/>
    </location>
</feature>
<feature type="transmembrane region" description="Helical" evidence="7">
    <location>
        <begin position="522"/>
        <end position="545"/>
    </location>
</feature>
<keyword evidence="12" id="KW-1185">Reference proteome</keyword>
<dbReference type="Proteomes" id="UP000192783">
    <property type="component" value="Unassembled WGS sequence"/>
</dbReference>
<feature type="transmembrane region" description="Helical" evidence="7">
    <location>
        <begin position="405"/>
        <end position="422"/>
    </location>
</feature>
<evidence type="ECO:0000259" key="8">
    <source>
        <dbReference type="Pfam" id="PF00753"/>
    </source>
</evidence>
<keyword evidence="5 7" id="KW-0472">Membrane</keyword>
<dbReference type="SUPFAM" id="SSF56281">
    <property type="entry name" value="Metallo-hydrolase/oxidoreductase"/>
    <property type="match status" value="1"/>
</dbReference>
<feature type="domain" description="ComEC/Rec2-related protein" evidence="9">
    <location>
        <begin position="317"/>
        <end position="602"/>
    </location>
</feature>
<keyword evidence="2" id="KW-1003">Cell membrane</keyword>
<evidence type="ECO:0000256" key="3">
    <source>
        <dbReference type="ARBA" id="ARBA00022692"/>
    </source>
</evidence>
<dbReference type="CDD" id="cd07731">
    <property type="entry name" value="ComA-like_MBL-fold"/>
    <property type="match status" value="1"/>
</dbReference>
<evidence type="ECO:0000256" key="2">
    <source>
        <dbReference type="ARBA" id="ARBA00022475"/>
    </source>
</evidence>
<feature type="transmembrane region" description="Helical" evidence="7">
    <location>
        <begin position="78"/>
        <end position="103"/>
    </location>
</feature>
<dbReference type="PANTHER" id="PTHR30619">
    <property type="entry name" value="DNA INTERNALIZATION/COMPETENCE PROTEIN COMEC/REC2"/>
    <property type="match status" value="1"/>
</dbReference>
<dbReference type="EMBL" id="FWXF01000016">
    <property type="protein sequence ID" value="SMC26249.1"/>
    <property type="molecule type" value="Genomic_DNA"/>
</dbReference>
<dbReference type="AlphaFoldDB" id="A0A1W1XQJ8"/>
<organism evidence="11 12">
    <name type="scientific">Desulfacinum hydrothermale DSM 13146</name>
    <dbReference type="NCBI Taxonomy" id="1121390"/>
    <lineage>
        <taxon>Bacteria</taxon>
        <taxon>Pseudomonadati</taxon>
        <taxon>Thermodesulfobacteriota</taxon>
        <taxon>Syntrophobacteria</taxon>
        <taxon>Syntrophobacterales</taxon>
        <taxon>Syntrophobacteraceae</taxon>
        <taxon>Desulfacinum</taxon>
    </lineage>
</organism>
<feature type="transmembrane region" description="Helical" evidence="7">
    <location>
        <begin position="52"/>
        <end position="72"/>
    </location>
</feature>
<dbReference type="InterPro" id="IPR001279">
    <property type="entry name" value="Metallo-B-lactamas"/>
</dbReference>
<keyword evidence="4 7" id="KW-1133">Transmembrane helix</keyword>
<accession>A0A1W1XQJ8</accession>
<dbReference type="Gene3D" id="3.60.15.10">
    <property type="entry name" value="Ribonuclease Z/Hydroxyacylglutathione hydrolase-like"/>
    <property type="match status" value="1"/>
</dbReference>
<evidence type="ECO:0000259" key="10">
    <source>
        <dbReference type="Pfam" id="PF13567"/>
    </source>
</evidence>
<feature type="transmembrane region" description="Helical" evidence="7">
    <location>
        <begin position="482"/>
        <end position="502"/>
    </location>
</feature>
<dbReference type="Pfam" id="PF13567">
    <property type="entry name" value="DUF4131"/>
    <property type="match status" value="1"/>
</dbReference>
<evidence type="ECO:0000313" key="11">
    <source>
        <dbReference type="EMBL" id="SMC26249.1"/>
    </source>
</evidence>
<dbReference type="InterPro" id="IPR025405">
    <property type="entry name" value="DUF4131"/>
</dbReference>
<evidence type="ECO:0000256" key="1">
    <source>
        <dbReference type="ARBA" id="ARBA00004651"/>
    </source>
</evidence>
<feature type="transmembrane region" description="Helical" evidence="7">
    <location>
        <begin position="338"/>
        <end position="359"/>
    </location>
</feature>
<feature type="domain" description="Metallo-beta-lactamase" evidence="8">
    <location>
        <begin position="641"/>
        <end position="874"/>
    </location>
</feature>
<dbReference type="InterPro" id="IPR036866">
    <property type="entry name" value="RibonucZ/Hydroxyglut_hydro"/>
</dbReference>
<dbReference type="STRING" id="1121390.SAMN02746041_02580"/>
<dbReference type="Pfam" id="PF00753">
    <property type="entry name" value="Lactamase_B"/>
    <property type="match status" value="1"/>
</dbReference>
<feature type="transmembrane region" description="Helical" evidence="7">
    <location>
        <begin position="442"/>
        <end position="462"/>
    </location>
</feature>
<dbReference type="InterPro" id="IPR004797">
    <property type="entry name" value="Competence_ComEC/Rec2"/>
</dbReference>